<name>A0A8S1IKU0_9CHLO</name>
<feature type="compositionally biased region" description="Polar residues" evidence="2">
    <location>
        <begin position="259"/>
        <end position="269"/>
    </location>
</feature>
<feature type="region of interest" description="Disordered" evidence="2">
    <location>
        <begin position="216"/>
        <end position="290"/>
    </location>
</feature>
<accession>A0A8S1IKU0</accession>
<keyword evidence="4" id="KW-1185">Reference proteome</keyword>
<evidence type="ECO:0000256" key="1">
    <source>
        <dbReference type="SAM" id="Coils"/>
    </source>
</evidence>
<feature type="compositionally biased region" description="Basic and acidic residues" evidence="2">
    <location>
        <begin position="230"/>
        <end position="245"/>
    </location>
</feature>
<evidence type="ECO:0000256" key="2">
    <source>
        <dbReference type="SAM" id="MobiDB-lite"/>
    </source>
</evidence>
<comment type="caution">
    <text evidence="3">The sequence shown here is derived from an EMBL/GenBank/DDBJ whole genome shotgun (WGS) entry which is preliminary data.</text>
</comment>
<organism evidence="3 4">
    <name type="scientific">Ostreobium quekettii</name>
    <dbReference type="NCBI Taxonomy" id="121088"/>
    <lineage>
        <taxon>Eukaryota</taxon>
        <taxon>Viridiplantae</taxon>
        <taxon>Chlorophyta</taxon>
        <taxon>core chlorophytes</taxon>
        <taxon>Ulvophyceae</taxon>
        <taxon>TCBD clade</taxon>
        <taxon>Bryopsidales</taxon>
        <taxon>Ostreobineae</taxon>
        <taxon>Ostreobiaceae</taxon>
        <taxon>Ostreobium</taxon>
    </lineage>
</organism>
<feature type="coiled-coil region" evidence="1">
    <location>
        <begin position="5"/>
        <end position="46"/>
    </location>
</feature>
<dbReference type="AlphaFoldDB" id="A0A8S1IKU0"/>
<evidence type="ECO:0000313" key="4">
    <source>
        <dbReference type="Proteomes" id="UP000708148"/>
    </source>
</evidence>
<feature type="compositionally biased region" description="Polar residues" evidence="2">
    <location>
        <begin position="281"/>
        <end position="290"/>
    </location>
</feature>
<sequence length="290" mass="31860">MARSSQNFEGEMSALRAENESLGAELDNARQQINSLTRLQLELQARQPDLEKAVKAAVYQEQLSQDLRNQKALDLLQNKDAIISRLEKSHAQLLSENKQIQGLLSKASEEAARNASLLEESFRAREKIELQMQREHAEAAAKQASLKTEIAALSGEVAAVQSQRSDLEAAIRAADEAQARASRLEAELGHQFQALNAATEETGRLSSKLSEARSRIEELEESSIAQGKEYGTHSEDMAKAHDSDVQRLQQQVADLEDSLAQQRHNSSSAPRPISKARRSADSLNISLAAG</sequence>
<protein>
    <submittedName>
        <fullName evidence="3">Uncharacterized protein</fullName>
    </submittedName>
</protein>
<gene>
    <name evidence="3" type="ORF">OSTQU699_LOCUS803</name>
</gene>
<reference evidence="3" key="1">
    <citation type="submission" date="2020-12" db="EMBL/GenBank/DDBJ databases">
        <authorList>
            <person name="Iha C."/>
        </authorList>
    </citation>
    <scope>NUCLEOTIDE SEQUENCE</scope>
</reference>
<keyword evidence="1" id="KW-0175">Coiled coil</keyword>
<evidence type="ECO:0000313" key="3">
    <source>
        <dbReference type="EMBL" id="CAD7695442.1"/>
    </source>
</evidence>
<dbReference type="Proteomes" id="UP000708148">
    <property type="component" value="Unassembled WGS sequence"/>
</dbReference>
<dbReference type="EMBL" id="CAJHUC010000344">
    <property type="protein sequence ID" value="CAD7695442.1"/>
    <property type="molecule type" value="Genomic_DNA"/>
</dbReference>
<proteinExistence type="predicted"/>